<keyword evidence="1" id="KW-0472">Membrane</keyword>
<reference evidence="2" key="2">
    <citation type="submission" date="2023-06" db="EMBL/GenBank/DDBJ databases">
        <authorList>
            <person name="Lucena T."/>
            <person name="Sun Q."/>
        </authorList>
    </citation>
    <scope>NUCLEOTIDE SEQUENCE</scope>
    <source>
        <strain evidence="2">CECT 8869</strain>
    </source>
</reference>
<name>A0ABT8RTH9_9FLAO</name>
<gene>
    <name evidence="2" type="ORF">Q2T41_14725</name>
</gene>
<accession>A0ABT8RTH9</accession>
<dbReference type="Proteomes" id="UP001168579">
    <property type="component" value="Unassembled WGS sequence"/>
</dbReference>
<reference evidence="2" key="1">
    <citation type="journal article" date="2014" name="Int. J. Syst. Evol. Microbiol.">
        <title>Complete genome of a new Firmicutes species belonging to the dominant human colonic microbiota ('Ruminococcus bicirculans') reveals two chromosomes and a selective capacity to utilize plant glucans.</title>
        <authorList>
            <consortium name="NISC Comparative Sequencing Program"/>
            <person name="Wegmann U."/>
            <person name="Louis P."/>
            <person name="Goesmann A."/>
            <person name="Henrissat B."/>
            <person name="Duncan S.H."/>
            <person name="Flint H.J."/>
        </authorList>
    </citation>
    <scope>NUCLEOTIDE SEQUENCE</scope>
    <source>
        <strain evidence="2">CECT 8869</strain>
    </source>
</reference>
<feature type="transmembrane region" description="Helical" evidence="1">
    <location>
        <begin position="7"/>
        <end position="28"/>
    </location>
</feature>
<keyword evidence="1" id="KW-0812">Transmembrane</keyword>
<dbReference type="RefSeq" id="WP_304436692.1">
    <property type="nucleotide sequence ID" value="NZ_JAUKUC010000001.1"/>
</dbReference>
<proteinExistence type="predicted"/>
<comment type="caution">
    <text evidence="2">The sequence shown here is derived from an EMBL/GenBank/DDBJ whole genome shotgun (WGS) entry which is preliminary data.</text>
</comment>
<keyword evidence="3" id="KW-1185">Reference proteome</keyword>
<dbReference type="EMBL" id="JAUKUC010000001">
    <property type="protein sequence ID" value="MDO1513913.1"/>
    <property type="molecule type" value="Genomic_DNA"/>
</dbReference>
<evidence type="ECO:0000256" key="1">
    <source>
        <dbReference type="SAM" id="Phobius"/>
    </source>
</evidence>
<evidence type="ECO:0000313" key="2">
    <source>
        <dbReference type="EMBL" id="MDO1513913.1"/>
    </source>
</evidence>
<evidence type="ECO:0000313" key="3">
    <source>
        <dbReference type="Proteomes" id="UP001168579"/>
    </source>
</evidence>
<feature type="transmembrane region" description="Helical" evidence="1">
    <location>
        <begin position="48"/>
        <end position="67"/>
    </location>
</feature>
<sequence>MLAYIIAIPAIEIVIPAILILTVINSSLTGIGNGDGFMFELDSVTDTIIILIVGGWTFFTAINLKLFSLLHNPCSTKVYTI</sequence>
<keyword evidence="1" id="KW-1133">Transmembrane helix</keyword>
<protein>
    <submittedName>
        <fullName evidence="2">Uncharacterized protein</fullName>
    </submittedName>
</protein>
<organism evidence="2 3">
    <name type="scientific">Maribacter confluentis</name>
    <dbReference type="NCBI Taxonomy" id="1656093"/>
    <lineage>
        <taxon>Bacteria</taxon>
        <taxon>Pseudomonadati</taxon>
        <taxon>Bacteroidota</taxon>
        <taxon>Flavobacteriia</taxon>
        <taxon>Flavobacteriales</taxon>
        <taxon>Flavobacteriaceae</taxon>
        <taxon>Maribacter</taxon>
    </lineage>
</organism>